<sequence length="546" mass="61932">MRARREPCQNCRKHHVKCDDGRPKCGRCQRSGRDCLRAAPRLHFLHSTSQQPSTPRETRNTTIQYVDETPELTARYAQDASPRRPADTAPPSAETVAVASPRNPRIPPWNTAPPGVPSPTSLRTTSSSHLNSPGAQSGAVQTPRPLIFERQSAQPQLSLEEACLLRYFVENLAKWFDLCDPERHFAVVVPQRARVCPPLLDALLSASARHFSTLSETRQIEITLKYGLERGLVIGEESTLSYHSRCIAHLRSVSDEPDAIMDENLLAAVVALRFYEELDSPFIDLPNDTAVRGLQVFLEAQASSALASPGLRQAVFWIGFRQEFHMAFSQQRPFRLPLDAYENYRPGEKAPDYVWVNHLLVICAQIVQYCFNDQYQRSYTGYDELVERRNQWLRSCPSSFSPVYFEPPDHSRGELFPKMWYLDDCHIVAIQSVGLTNILLAAYNPHTARIGLAHRIAMSHIDSTIRSTVREICGIALSNRQSPTALLTASSAIMMCGERFTDHVEQQALMRILIDMNQDYNYWPTAAMQERLREAWEWDATEDAHQ</sequence>
<evidence type="ECO:0000256" key="4">
    <source>
        <dbReference type="ARBA" id="ARBA00023163"/>
    </source>
</evidence>
<dbReference type="GO" id="GO:0005634">
    <property type="term" value="C:nucleus"/>
    <property type="evidence" value="ECO:0007669"/>
    <property type="project" value="UniProtKB-SubCell"/>
</dbReference>
<comment type="subcellular location">
    <subcellularLocation>
        <location evidence="1">Nucleus</location>
    </subcellularLocation>
</comment>
<evidence type="ECO:0000256" key="6">
    <source>
        <dbReference type="SAM" id="MobiDB-lite"/>
    </source>
</evidence>
<dbReference type="SMART" id="SM00066">
    <property type="entry name" value="GAL4"/>
    <property type="match status" value="1"/>
</dbReference>
<dbReference type="SUPFAM" id="SSF57701">
    <property type="entry name" value="Zn2/Cys6 DNA-binding domain"/>
    <property type="match status" value="1"/>
</dbReference>
<keyword evidence="9" id="KW-1185">Reference proteome</keyword>
<dbReference type="CDD" id="cd00067">
    <property type="entry name" value="GAL4"/>
    <property type="match status" value="1"/>
</dbReference>
<evidence type="ECO:0000256" key="1">
    <source>
        <dbReference type="ARBA" id="ARBA00004123"/>
    </source>
</evidence>
<keyword evidence="5" id="KW-0539">Nucleus</keyword>
<feature type="region of interest" description="Disordered" evidence="6">
    <location>
        <begin position="76"/>
        <end position="140"/>
    </location>
</feature>
<feature type="compositionally biased region" description="Low complexity" evidence="6">
    <location>
        <begin position="118"/>
        <end position="132"/>
    </location>
</feature>
<feature type="compositionally biased region" description="Pro residues" evidence="6">
    <location>
        <begin position="104"/>
        <end position="117"/>
    </location>
</feature>
<keyword evidence="2" id="KW-0805">Transcription regulation</keyword>
<evidence type="ECO:0000313" key="8">
    <source>
        <dbReference type="EMBL" id="PLB46073.1"/>
    </source>
</evidence>
<reference evidence="8 9" key="1">
    <citation type="submission" date="2016-12" db="EMBL/GenBank/DDBJ databases">
        <title>The genomes of Aspergillus section Nigri reveals drivers in fungal speciation.</title>
        <authorList>
            <consortium name="DOE Joint Genome Institute"/>
            <person name="Vesth T.C."/>
            <person name="Nybo J."/>
            <person name="Theobald S."/>
            <person name="Brandl J."/>
            <person name="Frisvad J.C."/>
            <person name="Nielsen K.F."/>
            <person name="Lyhne E.K."/>
            <person name="Kogle M.E."/>
            <person name="Kuo A."/>
            <person name="Riley R."/>
            <person name="Clum A."/>
            <person name="Nolan M."/>
            <person name="Lipzen A."/>
            <person name="Salamov A."/>
            <person name="Henrissat B."/>
            <person name="Wiebenga A."/>
            <person name="De Vries R.P."/>
            <person name="Grigoriev I.V."/>
            <person name="Mortensen U.H."/>
            <person name="Andersen M.R."/>
            <person name="Baker S.E."/>
        </authorList>
    </citation>
    <scope>NUCLEOTIDE SEQUENCE [LARGE SCALE GENOMIC DNA]</scope>
    <source>
        <strain evidence="8 9">IBT 23096</strain>
    </source>
</reference>
<dbReference type="PANTHER" id="PTHR37534:SF2">
    <property type="entry name" value="N-ACETYLTRANSFERASE DOMAIN-CONTAINING PROTEIN"/>
    <property type="match status" value="1"/>
</dbReference>
<dbReference type="Pfam" id="PF11951">
    <property type="entry name" value="Fungal_trans_2"/>
    <property type="match status" value="1"/>
</dbReference>
<comment type="caution">
    <text evidence="8">The sequence shown here is derived from an EMBL/GenBank/DDBJ whole genome shotgun (WGS) entry which is preliminary data.</text>
</comment>
<protein>
    <recommendedName>
        <fullName evidence="7">Zn(2)-C6 fungal-type domain-containing protein</fullName>
    </recommendedName>
</protein>
<evidence type="ECO:0000256" key="2">
    <source>
        <dbReference type="ARBA" id="ARBA00023015"/>
    </source>
</evidence>
<dbReference type="Proteomes" id="UP000234275">
    <property type="component" value="Unassembled WGS sequence"/>
</dbReference>
<proteinExistence type="predicted"/>
<dbReference type="InterPro" id="IPR036864">
    <property type="entry name" value="Zn2-C6_fun-type_DNA-bd_sf"/>
</dbReference>
<feature type="domain" description="Zn(2)-C6 fungal-type" evidence="7">
    <location>
        <begin position="7"/>
        <end position="35"/>
    </location>
</feature>
<dbReference type="InterPro" id="IPR021858">
    <property type="entry name" value="Fun_TF"/>
</dbReference>
<dbReference type="PANTHER" id="PTHR37534">
    <property type="entry name" value="TRANSCRIPTIONAL ACTIVATOR PROTEIN UGA3"/>
    <property type="match status" value="1"/>
</dbReference>
<dbReference type="PROSITE" id="PS00463">
    <property type="entry name" value="ZN2_CY6_FUNGAL_1"/>
    <property type="match status" value="1"/>
</dbReference>
<evidence type="ECO:0000259" key="7">
    <source>
        <dbReference type="PROSITE" id="PS50048"/>
    </source>
</evidence>
<dbReference type="VEuPathDB" id="FungiDB:P170DRAFT_259629"/>
<evidence type="ECO:0000313" key="9">
    <source>
        <dbReference type="Proteomes" id="UP000234275"/>
    </source>
</evidence>
<organism evidence="8 9">
    <name type="scientific">Aspergillus steynii IBT 23096</name>
    <dbReference type="NCBI Taxonomy" id="1392250"/>
    <lineage>
        <taxon>Eukaryota</taxon>
        <taxon>Fungi</taxon>
        <taxon>Dikarya</taxon>
        <taxon>Ascomycota</taxon>
        <taxon>Pezizomycotina</taxon>
        <taxon>Eurotiomycetes</taxon>
        <taxon>Eurotiomycetidae</taxon>
        <taxon>Eurotiales</taxon>
        <taxon>Aspergillaceae</taxon>
        <taxon>Aspergillus</taxon>
        <taxon>Aspergillus subgen. Circumdati</taxon>
    </lineage>
</organism>
<evidence type="ECO:0000256" key="3">
    <source>
        <dbReference type="ARBA" id="ARBA00023125"/>
    </source>
</evidence>
<dbReference type="GO" id="GO:0000981">
    <property type="term" value="F:DNA-binding transcription factor activity, RNA polymerase II-specific"/>
    <property type="evidence" value="ECO:0007669"/>
    <property type="project" value="InterPro"/>
</dbReference>
<dbReference type="InterPro" id="IPR001138">
    <property type="entry name" value="Zn2Cys6_DnaBD"/>
</dbReference>
<gene>
    <name evidence="8" type="ORF">P170DRAFT_259629</name>
</gene>
<dbReference type="GO" id="GO:0045944">
    <property type="term" value="P:positive regulation of transcription by RNA polymerase II"/>
    <property type="evidence" value="ECO:0007669"/>
    <property type="project" value="TreeGrafter"/>
</dbReference>
<dbReference type="AlphaFoldDB" id="A0A2I2FZL9"/>
<dbReference type="RefSeq" id="XP_024701375.1">
    <property type="nucleotide sequence ID" value="XM_024843069.1"/>
</dbReference>
<keyword evidence="4" id="KW-0804">Transcription</keyword>
<dbReference type="OrthoDB" id="4525710at2759"/>
<dbReference type="GeneID" id="36550768"/>
<dbReference type="GO" id="GO:0000976">
    <property type="term" value="F:transcription cis-regulatory region binding"/>
    <property type="evidence" value="ECO:0007669"/>
    <property type="project" value="TreeGrafter"/>
</dbReference>
<dbReference type="Pfam" id="PF00172">
    <property type="entry name" value="Zn_clus"/>
    <property type="match status" value="1"/>
</dbReference>
<dbReference type="EMBL" id="MSFO01000007">
    <property type="protein sequence ID" value="PLB46073.1"/>
    <property type="molecule type" value="Genomic_DNA"/>
</dbReference>
<dbReference type="PROSITE" id="PS50048">
    <property type="entry name" value="ZN2_CY6_FUNGAL_2"/>
    <property type="match status" value="1"/>
</dbReference>
<dbReference type="GO" id="GO:0008270">
    <property type="term" value="F:zinc ion binding"/>
    <property type="evidence" value="ECO:0007669"/>
    <property type="project" value="InterPro"/>
</dbReference>
<dbReference type="STRING" id="1392250.A0A2I2FZL9"/>
<evidence type="ECO:0000256" key="5">
    <source>
        <dbReference type="ARBA" id="ARBA00023242"/>
    </source>
</evidence>
<dbReference type="Gene3D" id="4.10.240.10">
    <property type="entry name" value="Zn(2)-C6 fungal-type DNA-binding domain"/>
    <property type="match status" value="1"/>
</dbReference>
<keyword evidence="3" id="KW-0238">DNA-binding</keyword>
<accession>A0A2I2FZL9</accession>
<name>A0A2I2FZL9_9EURO</name>